<feature type="compositionally biased region" description="Low complexity" evidence="4">
    <location>
        <begin position="27"/>
        <end position="42"/>
    </location>
</feature>
<dbReference type="InterPro" id="IPR045281">
    <property type="entry name" value="CONSTANS-like"/>
</dbReference>
<dbReference type="InterPro" id="IPR010402">
    <property type="entry name" value="CCT_domain"/>
</dbReference>
<sequence>MASSNDSDMQLLSKTFFSFDDDDPPTDIHQIISNNSNHNHPSLVNDPTSSVSPPSQELNNMSLTQFQALPTNGVTNFSDLEEPFVNVADKMLMRSFSSQSLDQKPGFLFQPRFNSVLETPYYEPQVFSSPESIHFNGPMRRVYSTGDLQRMMSYGFIPSSPLSSETLFMGNARFKSRRYSPEERKEKIHKYRSKRPQRNYSRTVKYACRKTLADSRPRIRGRFARNDESEEIPKVARINGDGDELWVMILLFFFFAF</sequence>
<dbReference type="GO" id="GO:0009909">
    <property type="term" value="P:regulation of flower development"/>
    <property type="evidence" value="ECO:0007669"/>
    <property type="project" value="InterPro"/>
</dbReference>
<dbReference type="EMBL" id="JACGCM010001272">
    <property type="protein sequence ID" value="KAF6157680.1"/>
    <property type="molecule type" value="Genomic_DNA"/>
</dbReference>
<evidence type="ECO:0000256" key="4">
    <source>
        <dbReference type="SAM" id="MobiDB-lite"/>
    </source>
</evidence>
<dbReference type="PANTHER" id="PTHR31319">
    <property type="entry name" value="ZINC FINGER PROTEIN CONSTANS-LIKE 4"/>
    <property type="match status" value="1"/>
</dbReference>
<evidence type="ECO:0000256" key="3">
    <source>
        <dbReference type="PROSITE-ProRule" id="PRU00357"/>
    </source>
</evidence>
<proteinExistence type="predicted"/>
<evidence type="ECO:0000313" key="7">
    <source>
        <dbReference type="Proteomes" id="UP000541444"/>
    </source>
</evidence>
<keyword evidence="2 3" id="KW-0539">Nucleus</keyword>
<dbReference type="Proteomes" id="UP000541444">
    <property type="component" value="Unassembled WGS sequence"/>
</dbReference>
<comment type="caution">
    <text evidence="6">The sequence shown here is derived from an EMBL/GenBank/DDBJ whole genome shotgun (WGS) entry which is preliminary data.</text>
</comment>
<feature type="domain" description="CCT" evidence="5">
    <location>
        <begin position="184"/>
        <end position="226"/>
    </location>
</feature>
<keyword evidence="7" id="KW-1185">Reference proteome</keyword>
<feature type="region of interest" description="Disordered" evidence="4">
    <location>
        <begin position="27"/>
        <end position="57"/>
    </location>
</feature>
<dbReference type="AlphaFoldDB" id="A0A7J7MSD5"/>
<dbReference type="GO" id="GO:0003700">
    <property type="term" value="F:DNA-binding transcription factor activity"/>
    <property type="evidence" value="ECO:0007669"/>
    <property type="project" value="TreeGrafter"/>
</dbReference>
<dbReference type="OrthoDB" id="153872at2759"/>
<dbReference type="PROSITE" id="PS51017">
    <property type="entry name" value="CCT"/>
    <property type="match status" value="1"/>
</dbReference>
<name>A0A7J7MSD5_9MAGN</name>
<dbReference type="Pfam" id="PF06203">
    <property type="entry name" value="CCT"/>
    <property type="match status" value="1"/>
</dbReference>
<reference evidence="6 7" key="1">
    <citation type="journal article" date="2020" name="IScience">
        <title>Genome Sequencing of the Endangered Kingdonia uniflora (Circaeasteraceae, Ranunculales) Reveals Potential Mechanisms of Evolutionary Specialization.</title>
        <authorList>
            <person name="Sun Y."/>
            <person name="Deng T."/>
            <person name="Zhang A."/>
            <person name="Moore M.J."/>
            <person name="Landis J.B."/>
            <person name="Lin N."/>
            <person name="Zhang H."/>
            <person name="Zhang X."/>
            <person name="Huang J."/>
            <person name="Zhang X."/>
            <person name="Sun H."/>
            <person name="Wang H."/>
        </authorList>
    </citation>
    <scope>NUCLEOTIDE SEQUENCE [LARGE SCALE GENOMIC DNA]</scope>
    <source>
        <strain evidence="6">TB1705</strain>
        <tissue evidence="6">Leaf</tissue>
    </source>
</reference>
<dbReference type="GO" id="GO:0005634">
    <property type="term" value="C:nucleus"/>
    <property type="evidence" value="ECO:0007669"/>
    <property type="project" value="UniProtKB-SubCell"/>
</dbReference>
<organism evidence="6 7">
    <name type="scientific">Kingdonia uniflora</name>
    <dbReference type="NCBI Taxonomy" id="39325"/>
    <lineage>
        <taxon>Eukaryota</taxon>
        <taxon>Viridiplantae</taxon>
        <taxon>Streptophyta</taxon>
        <taxon>Embryophyta</taxon>
        <taxon>Tracheophyta</taxon>
        <taxon>Spermatophyta</taxon>
        <taxon>Magnoliopsida</taxon>
        <taxon>Ranunculales</taxon>
        <taxon>Circaeasteraceae</taxon>
        <taxon>Kingdonia</taxon>
    </lineage>
</organism>
<evidence type="ECO:0000256" key="1">
    <source>
        <dbReference type="ARBA" id="ARBA00004123"/>
    </source>
</evidence>
<feature type="compositionally biased region" description="Polar residues" evidence="4">
    <location>
        <begin position="45"/>
        <end position="57"/>
    </location>
</feature>
<accession>A0A7J7MSD5</accession>
<protein>
    <recommendedName>
        <fullName evidence="5">CCT domain-containing protein</fullName>
    </recommendedName>
</protein>
<comment type="subcellular location">
    <subcellularLocation>
        <location evidence="1 3">Nucleus</location>
    </subcellularLocation>
</comment>
<dbReference type="PANTHER" id="PTHR31319:SF103">
    <property type="entry name" value="CCT MOTIF FAMILY PROTEIN"/>
    <property type="match status" value="1"/>
</dbReference>
<evidence type="ECO:0000313" key="6">
    <source>
        <dbReference type="EMBL" id="KAF6157680.1"/>
    </source>
</evidence>
<evidence type="ECO:0000256" key="2">
    <source>
        <dbReference type="ARBA" id="ARBA00023242"/>
    </source>
</evidence>
<gene>
    <name evidence="6" type="ORF">GIB67_037253</name>
</gene>
<evidence type="ECO:0000259" key="5">
    <source>
        <dbReference type="PROSITE" id="PS51017"/>
    </source>
</evidence>